<organism evidence="1 2">
    <name type="scientific">Portunus trituberculatus</name>
    <name type="common">Swimming crab</name>
    <name type="synonym">Neptunus trituberculatus</name>
    <dbReference type="NCBI Taxonomy" id="210409"/>
    <lineage>
        <taxon>Eukaryota</taxon>
        <taxon>Metazoa</taxon>
        <taxon>Ecdysozoa</taxon>
        <taxon>Arthropoda</taxon>
        <taxon>Crustacea</taxon>
        <taxon>Multicrustacea</taxon>
        <taxon>Malacostraca</taxon>
        <taxon>Eumalacostraca</taxon>
        <taxon>Eucarida</taxon>
        <taxon>Decapoda</taxon>
        <taxon>Pleocyemata</taxon>
        <taxon>Brachyura</taxon>
        <taxon>Eubrachyura</taxon>
        <taxon>Portunoidea</taxon>
        <taxon>Portunidae</taxon>
        <taxon>Portuninae</taxon>
        <taxon>Portunus</taxon>
    </lineage>
</organism>
<sequence length="61" mass="7263">MFLITDEPVRVGKVGDRAYETSSHNRYSFSTWASYLIDGRYYLLQHVHELVLRSWRGIRES</sequence>
<dbReference type="AlphaFoldDB" id="A0A5B7FCF3"/>
<dbReference type="Proteomes" id="UP000324222">
    <property type="component" value="Unassembled WGS sequence"/>
</dbReference>
<evidence type="ECO:0000313" key="2">
    <source>
        <dbReference type="Proteomes" id="UP000324222"/>
    </source>
</evidence>
<protein>
    <submittedName>
        <fullName evidence="1">Uncharacterized protein</fullName>
    </submittedName>
</protein>
<reference evidence="1 2" key="1">
    <citation type="submission" date="2019-05" db="EMBL/GenBank/DDBJ databases">
        <title>Another draft genome of Portunus trituberculatus and its Hox gene families provides insights of decapod evolution.</title>
        <authorList>
            <person name="Jeong J.-H."/>
            <person name="Song I."/>
            <person name="Kim S."/>
            <person name="Choi T."/>
            <person name="Kim D."/>
            <person name="Ryu S."/>
            <person name="Kim W."/>
        </authorList>
    </citation>
    <scope>NUCLEOTIDE SEQUENCE [LARGE SCALE GENOMIC DNA]</scope>
    <source>
        <tissue evidence="1">Muscle</tissue>
    </source>
</reference>
<name>A0A5B7FCF3_PORTR</name>
<comment type="caution">
    <text evidence="1">The sequence shown here is derived from an EMBL/GenBank/DDBJ whole genome shotgun (WGS) entry which is preliminary data.</text>
</comment>
<accession>A0A5B7FCF3</accession>
<gene>
    <name evidence="1" type="ORF">E2C01_037796</name>
</gene>
<keyword evidence="2" id="KW-1185">Reference proteome</keyword>
<evidence type="ECO:0000313" key="1">
    <source>
        <dbReference type="EMBL" id="MPC44132.1"/>
    </source>
</evidence>
<proteinExistence type="predicted"/>
<dbReference type="EMBL" id="VSRR010006139">
    <property type="protein sequence ID" value="MPC44132.1"/>
    <property type="molecule type" value="Genomic_DNA"/>
</dbReference>